<keyword evidence="1" id="KW-0808">Transferase</keyword>
<accession>A0A6J8EA43</accession>
<name>A0A6J8EA43_MYTCO</name>
<dbReference type="AlphaFoldDB" id="A0A6J8EA43"/>
<protein>
    <submittedName>
        <fullName evidence="1">CHST9</fullName>
        <ecNumber evidence="1">2.8.2.-</ecNumber>
    </submittedName>
</protein>
<evidence type="ECO:0000313" key="2">
    <source>
        <dbReference type="Proteomes" id="UP000507470"/>
    </source>
</evidence>
<dbReference type="EMBL" id="CACVKT020008724">
    <property type="protein sequence ID" value="CAC5416926.1"/>
    <property type="molecule type" value="Genomic_DNA"/>
</dbReference>
<dbReference type="Proteomes" id="UP000507470">
    <property type="component" value="Unassembled WGS sequence"/>
</dbReference>
<evidence type="ECO:0000313" key="1">
    <source>
        <dbReference type="EMBL" id="CAC5416926.1"/>
    </source>
</evidence>
<proteinExistence type="predicted"/>
<reference evidence="1 2" key="1">
    <citation type="submission" date="2020-06" db="EMBL/GenBank/DDBJ databases">
        <authorList>
            <person name="Li R."/>
            <person name="Bekaert M."/>
        </authorList>
    </citation>
    <scope>NUCLEOTIDE SEQUENCE [LARGE SCALE GENOMIC DNA]</scope>
    <source>
        <strain evidence="2">wild</strain>
    </source>
</reference>
<dbReference type="GO" id="GO:0016020">
    <property type="term" value="C:membrane"/>
    <property type="evidence" value="ECO:0007669"/>
    <property type="project" value="InterPro"/>
</dbReference>
<sequence>MFNNFWTKAVFVREPRERILSSFLDKGLNKASMMQFCRRPAVKSFSEFLKLIKQCKEPHWSSQVRLPRYFYKNTMIGKMPDIYTFTQKLLTKIGAWNDTIKDWLHSKEQWERSRHHATNAREKLFQYYNDTKTQDIIFEMFADDYEVFKFDKKYFNFNKYL</sequence>
<dbReference type="InterPro" id="IPR005331">
    <property type="entry name" value="Sulfotransferase"/>
</dbReference>
<dbReference type="EC" id="2.8.2.-" evidence="1"/>
<keyword evidence="2" id="KW-1185">Reference proteome</keyword>
<gene>
    <name evidence="1" type="ORF">MCOR_49496</name>
</gene>
<dbReference type="Pfam" id="PF03567">
    <property type="entry name" value="Sulfotransfer_2"/>
    <property type="match status" value="1"/>
</dbReference>
<dbReference type="GO" id="GO:0008146">
    <property type="term" value="F:sulfotransferase activity"/>
    <property type="evidence" value="ECO:0007669"/>
    <property type="project" value="InterPro"/>
</dbReference>
<organism evidence="1 2">
    <name type="scientific">Mytilus coruscus</name>
    <name type="common">Sea mussel</name>
    <dbReference type="NCBI Taxonomy" id="42192"/>
    <lineage>
        <taxon>Eukaryota</taxon>
        <taxon>Metazoa</taxon>
        <taxon>Spiralia</taxon>
        <taxon>Lophotrochozoa</taxon>
        <taxon>Mollusca</taxon>
        <taxon>Bivalvia</taxon>
        <taxon>Autobranchia</taxon>
        <taxon>Pteriomorphia</taxon>
        <taxon>Mytilida</taxon>
        <taxon>Mytiloidea</taxon>
        <taxon>Mytilidae</taxon>
        <taxon>Mytilinae</taxon>
        <taxon>Mytilus</taxon>
    </lineage>
</organism>
<dbReference type="OrthoDB" id="2019940at2759"/>